<dbReference type="RefSeq" id="WP_257823018.1">
    <property type="nucleotide sequence ID" value="NZ_JABXYM010000002.1"/>
</dbReference>
<evidence type="ECO:0000256" key="4">
    <source>
        <dbReference type="ARBA" id="ARBA00022630"/>
    </source>
</evidence>
<evidence type="ECO:0000259" key="11">
    <source>
        <dbReference type="Pfam" id="PF07992"/>
    </source>
</evidence>
<comment type="similarity">
    <text evidence="3">In the N-terminal section; belongs to the NADH:flavin oxidoreductase/NADH oxidase family.</text>
</comment>
<sequence>MNCEALFQPLQIRSLTLKNRVIMGSMHVGLEGLENGLEKLTAFYEKRAAHDVGLIVTGGAAVNAVGSGGPDFMSIYDDDDIERWAHLTQAIHKVGGAIALQLFHAGRYAYKDVIGQSPVAPSPLKSPINPDTPEELSHEDIEQTISDFATGAWRAKEAGFDAVEIMGSEGYLINQFVSPVTNKRTDEWGGSFKNRLSFPIKIVAAIREMVGEDYPIFFRMSGLDLIDNSTTEAETLHWAQSMEEAGADVLNVGIGWHESQVPTISMKVPRMHFLPVAERIAEAVSIPVVASNRINDPQDAAAIIQKGKIELISMARPFLADPGLLSKAKIGRFSDINTCIACNQACLDHVFEGKTASCLVNPEAGRETELHMKSATKRKRLLIIGAGPAGLEAARVASKRGHHVILADDKPYIGGQLNFAKLIPGKQEFNETLRYYKTQLDQLNVELHLNTHVDNNSPLLKDADEIIAATGIIPRKPHIKGIDDQPIPSYRDLFEGRIVPYHHVTIIGGGGIACDLALFLKDKGVETITLLQRSTKFARGTGKTTRWATLKELKQAGVKMIGGISTYDAMTDDSITFTIENKKHTLSDTMIVLAAGQLPNDGFSLQESSLEKPFYVIGGAKNAQGLDAKNAIYEGTLLGRSL</sequence>
<proteinExistence type="inferred from homology"/>
<dbReference type="SUPFAM" id="SSF51971">
    <property type="entry name" value="Nucleotide-binding domain"/>
    <property type="match status" value="1"/>
</dbReference>
<dbReference type="InterPro" id="IPR023753">
    <property type="entry name" value="FAD/NAD-binding_dom"/>
</dbReference>
<dbReference type="SUPFAM" id="SSF51905">
    <property type="entry name" value="FAD/NAD(P)-binding domain"/>
    <property type="match status" value="1"/>
</dbReference>
<keyword evidence="9" id="KW-0411">Iron-sulfur</keyword>
<dbReference type="PANTHER" id="PTHR42917">
    <property type="entry name" value="2,4-DIENOYL-COA REDUCTASE"/>
    <property type="match status" value="1"/>
</dbReference>
<dbReference type="PANTHER" id="PTHR42917:SF2">
    <property type="entry name" value="2,4-DIENOYL-COA REDUCTASE [(2E)-ENOYL-COA-PRODUCING]"/>
    <property type="match status" value="1"/>
</dbReference>
<feature type="domain" description="FAD/NAD(P)-binding" evidence="11">
    <location>
        <begin position="380"/>
        <end position="608"/>
    </location>
</feature>
<dbReference type="Pfam" id="PF00724">
    <property type="entry name" value="Oxidored_FMN"/>
    <property type="match status" value="1"/>
</dbReference>
<dbReference type="GO" id="GO:0016491">
    <property type="term" value="F:oxidoreductase activity"/>
    <property type="evidence" value="ECO:0007669"/>
    <property type="project" value="UniProtKB-KW"/>
</dbReference>
<evidence type="ECO:0000256" key="1">
    <source>
        <dbReference type="ARBA" id="ARBA00001917"/>
    </source>
</evidence>
<dbReference type="GO" id="GO:0010181">
    <property type="term" value="F:FMN binding"/>
    <property type="evidence" value="ECO:0007669"/>
    <property type="project" value="InterPro"/>
</dbReference>
<name>A0A9Q4G192_SALAG</name>
<dbReference type="Gene3D" id="3.50.50.60">
    <property type="entry name" value="FAD/NAD(P)-binding domain"/>
    <property type="match status" value="2"/>
</dbReference>
<evidence type="ECO:0000259" key="10">
    <source>
        <dbReference type="Pfam" id="PF00724"/>
    </source>
</evidence>
<protein>
    <submittedName>
        <fullName evidence="12">FAD-dependent oxidoreductase</fullName>
    </submittedName>
</protein>
<evidence type="ECO:0000256" key="5">
    <source>
        <dbReference type="ARBA" id="ARBA00022643"/>
    </source>
</evidence>
<keyword evidence="6" id="KW-0479">Metal-binding</keyword>
<dbReference type="AlphaFoldDB" id="A0A9Q4G192"/>
<dbReference type="InterPro" id="IPR036188">
    <property type="entry name" value="FAD/NAD-bd_sf"/>
</dbReference>
<gene>
    <name evidence="12" type="ORF">HXA33_19075</name>
</gene>
<keyword evidence="5" id="KW-0288">FMN</keyword>
<dbReference type="GO" id="GO:0046872">
    <property type="term" value="F:metal ion binding"/>
    <property type="evidence" value="ECO:0007669"/>
    <property type="project" value="UniProtKB-KW"/>
</dbReference>
<keyword evidence="4" id="KW-0285">Flavoprotein</keyword>
<reference evidence="12" key="1">
    <citation type="submission" date="2020-06" db="EMBL/GenBank/DDBJ databases">
        <title>Insight into the genomes of haloalkaliphilic bacilli from Kenyan soda lakes.</title>
        <authorList>
            <person name="Mwirichia R."/>
            <person name="Villamizar G.C."/>
            <person name="Poehlein A."/>
            <person name="Mugweru J."/>
            <person name="Kipnyargis A."/>
            <person name="Kiplimo D."/>
            <person name="Orwa P."/>
            <person name="Daniel R."/>
        </authorList>
    </citation>
    <scope>NUCLEOTIDE SEQUENCE</scope>
    <source>
        <strain evidence="12">B1096_S55</strain>
    </source>
</reference>
<dbReference type="InterPro" id="IPR001155">
    <property type="entry name" value="OxRdtase_FMN_N"/>
</dbReference>
<dbReference type="Gene3D" id="3.40.50.720">
    <property type="entry name" value="NAD(P)-binding Rossmann-like Domain"/>
    <property type="match status" value="2"/>
</dbReference>
<evidence type="ECO:0000256" key="6">
    <source>
        <dbReference type="ARBA" id="ARBA00022723"/>
    </source>
</evidence>
<dbReference type="EMBL" id="JABXYM010000002">
    <property type="protein sequence ID" value="MCR6098614.1"/>
    <property type="molecule type" value="Genomic_DNA"/>
</dbReference>
<keyword evidence="7" id="KW-0560">Oxidoreductase</keyword>
<organism evidence="12 13">
    <name type="scientific">Salipaludibacillus agaradhaerens</name>
    <name type="common">Bacillus agaradhaerens</name>
    <dbReference type="NCBI Taxonomy" id="76935"/>
    <lineage>
        <taxon>Bacteria</taxon>
        <taxon>Bacillati</taxon>
        <taxon>Bacillota</taxon>
        <taxon>Bacilli</taxon>
        <taxon>Bacillales</taxon>
        <taxon>Bacillaceae</taxon>
    </lineage>
</organism>
<comment type="cofactor">
    <cofactor evidence="1">
        <name>FMN</name>
        <dbReference type="ChEBI" id="CHEBI:58210"/>
    </cofactor>
</comment>
<evidence type="ECO:0000313" key="12">
    <source>
        <dbReference type="EMBL" id="MCR6098614.1"/>
    </source>
</evidence>
<dbReference type="Gene3D" id="3.20.20.70">
    <property type="entry name" value="Aldolase class I"/>
    <property type="match status" value="1"/>
</dbReference>
<evidence type="ECO:0000256" key="7">
    <source>
        <dbReference type="ARBA" id="ARBA00023002"/>
    </source>
</evidence>
<comment type="cofactor">
    <cofactor evidence="2">
        <name>[4Fe-4S] cluster</name>
        <dbReference type="ChEBI" id="CHEBI:49883"/>
    </cofactor>
</comment>
<dbReference type="PRINTS" id="PR00368">
    <property type="entry name" value="FADPNR"/>
</dbReference>
<dbReference type="Pfam" id="PF07992">
    <property type="entry name" value="Pyr_redox_2"/>
    <property type="match status" value="1"/>
</dbReference>
<dbReference type="Proteomes" id="UP001057753">
    <property type="component" value="Unassembled WGS sequence"/>
</dbReference>
<keyword evidence="13" id="KW-1185">Reference proteome</keyword>
<dbReference type="InterPro" id="IPR013785">
    <property type="entry name" value="Aldolase_TIM"/>
</dbReference>
<comment type="caution">
    <text evidence="12">The sequence shown here is derived from an EMBL/GenBank/DDBJ whole genome shotgun (WGS) entry which is preliminary data.</text>
</comment>
<evidence type="ECO:0000313" key="13">
    <source>
        <dbReference type="Proteomes" id="UP001057753"/>
    </source>
</evidence>
<evidence type="ECO:0000256" key="2">
    <source>
        <dbReference type="ARBA" id="ARBA00001966"/>
    </source>
</evidence>
<evidence type="ECO:0000256" key="9">
    <source>
        <dbReference type="ARBA" id="ARBA00023014"/>
    </source>
</evidence>
<dbReference type="SUPFAM" id="SSF51395">
    <property type="entry name" value="FMN-linked oxidoreductases"/>
    <property type="match status" value="1"/>
</dbReference>
<evidence type="ECO:0000256" key="3">
    <source>
        <dbReference type="ARBA" id="ARBA00011048"/>
    </source>
</evidence>
<dbReference type="InterPro" id="IPR051793">
    <property type="entry name" value="NADH:flavin_oxidoreductase"/>
</dbReference>
<evidence type="ECO:0000256" key="8">
    <source>
        <dbReference type="ARBA" id="ARBA00023004"/>
    </source>
</evidence>
<keyword evidence="8" id="KW-0408">Iron</keyword>
<dbReference type="PRINTS" id="PR00469">
    <property type="entry name" value="PNDRDTASEII"/>
</dbReference>
<dbReference type="CDD" id="cd02930">
    <property type="entry name" value="DCR_FMN"/>
    <property type="match status" value="1"/>
</dbReference>
<accession>A0A9Q4G192</accession>
<dbReference type="GO" id="GO:0051536">
    <property type="term" value="F:iron-sulfur cluster binding"/>
    <property type="evidence" value="ECO:0007669"/>
    <property type="project" value="UniProtKB-KW"/>
</dbReference>
<feature type="domain" description="NADH:flavin oxidoreductase/NADH oxidase N-terminal" evidence="10">
    <location>
        <begin position="6"/>
        <end position="332"/>
    </location>
</feature>